<evidence type="ECO:0000256" key="2">
    <source>
        <dbReference type="SAM" id="SignalP"/>
    </source>
</evidence>
<reference evidence="3 4" key="1">
    <citation type="submission" date="2024-06" db="EMBL/GenBank/DDBJ databases">
        <authorList>
            <person name="Kraege A."/>
            <person name="Thomma B."/>
        </authorList>
    </citation>
    <scope>NUCLEOTIDE SEQUENCE [LARGE SCALE GENOMIC DNA]</scope>
</reference>
<dbReference type="EMBL" id="CAXHTA020000004">
    <property type="protein sequence ID" value="CAL5220957.1"/>
    <property type="molecule type" value="Genomic_DNA"/>
</dbReference>
<organism evidence="3 4">
    <name type="scientific">Coccomyxa viridis</name>
    <dbReference type="NCBI Taxonomy" id="1274662"/>
    <lineage>
        <taxon>Eukaryota</taxon>
        <taxon>Viridiplantae</taxon>
        <taxon>Chlorophyta</taxon>
        <taxon>core chlorophytes</taxon>
        <taxon>Trebouxiophyceae</taxon>
        <taxon>Trebouxiophyceae incertae sedis</taxon>
        <taxon>Coccomyxaceae</taxon>
        <taxon>Coccomyxa</taxon>
    </lineage>
</organism>
<dbReference type="Proteomes" id="UP001497392">
    <property type="component" value="Unassembled WGS sequence"/>
</dbReference>
<name>A0ABP1FSA4_9CHLO</name>
<dbReference type="PANTHER" id="PTHR36768:SF1">
    <property type="entry name" value="ATP-DEPENDENT HELICASE_DEOXYRIBONUCLEASE SUBUNIT B"/>
    <property type="match status" value="1"/>
</dbReference>
<accession>A0ABP1FSA4</accession>
<sequence length="219" mass="24208">MSLLLLGLLLLLSGAAANFHEGDFVPSARRAQFGGSRTHWHDLLGRHCPRFGEDHVVAIPLPEPKGFMTADRYKIQFTFDGDRLVTPWLKLMGKGAPNPPIVHIFLKRRGEVLKKAKAEVHQVSQAYLYAHHQLLDEFRNATHWPKHLLVQYSWQAEQEVDALSGLYVVFAICLLAFLVTAVSTLLSYEAKLKAFMADIAGEDFTASGSSAAAAAVKGD</sequence>
<dbReference type="PANTHER" id="PTHR36768">
    <property type="entry name" value="ATP-DEPENDENT HELICASE/DEOXYRIBONUCLEASE SUBUNIT B"/>
    <property type="match status" value="1"/>
</dbReference>
<evidence type="ECO:0000313" key="3">
    <source>
        <dbReference type="EMBL" id="CAL5220957.1"/>
    </source>
</evidence>
<protein>
    <submittedName>
        <fullName evidence="3">G3062 protein</fullName>
    </submittedName>
</protein>
<feature type="chain" id="PRO_5047318369" evidence="2">
    <location>
        <begin position="18"/>
        <end position="219"/>
    </location>
</feature>
<evidence type="ECO:0000313" key="4">
    <source>
        <dbReference type="Proteomes" id="UP001497392"/>
    </source>
</evidence>
<keyword evidence="1" id="KW-0472">Membrane</keyword>
<keyword evidence="1" id="KW-1133">Transmembrane helix</keyword>
<comment type="caution">
    <text evidence="3">The sequence shown here is derived from an EMBL/GenBank/DDBJ whole genome shotgun (WGS) entry which is preliminary data.</text>
</comment>
<feature type="signal peptide" evidence="2">
    <location>
        <begin position="1"/>
        <end position="17"/>
    </location>
</feature>
<keyword evidence="1" id="KW-0812">Transmembrane</keyword>
<evidence type="ECO:0000256" key="1">
    <source>
        <dbReference type="SAM" id="Phobius"/>
    </source>
</evidence>
<keyword evidence="2" id="KW-0732">Signal</keyword>
<feature type="transmembrane region" description="Helical" evidence="1">
    <location>
        <begin position="165"/>
        <end position="186"/>
    </location>
</feature>
<proteinExistence type="predicted"/>
<gene>
    <name evidence="3" type="primary">g3062</name>
    <name evidence="3" type="ORF">VP750_LOCUS2616</name>
</gene>
<keyword evidence="4" id="KW-1185">Reference proteome</keyword>